<reference evidence="3 4" key="1">
    <citation type="submission" date="2014-04" db="EMBL/GenBank/DDBJ databases">
        <title>Genome sequencing of Vibrio navarrensis strains.</title>
        <authorList>
            <person name="Gladney L.M."/>
            <person name="Katz L.S."/>
            <person name="Marino-Ramirez L."/>
            <person name="Jordan I.K."/>
        </authorList>
    </citation>
    <scope>NUCLEOTIDE SEQUENCE [LARGE SCALE GENOMIC DNA]</scope>
    <source>
        <strain evidence="3 4">ATCC 51183</strain>
    </source>
</reference>
<evidence type="ECO:0000259" key="2">
    <source>
        <dbReference type="Pfam" id="PF08525"/>
    </source>
</evidence>
<dbReference type="InterPro" id="IPR013731">
    <property type="entry name" value="OapA_N"/>
</dbReference>
<dbReference type="RefSeq" id="WP_039430768.1">
    <property type="nucleotide sequence ID" value="NZ_CP061845.1"/>
</dbReference>
<dbReference type="GO" id="GO:0042834">
    <property type="term" value="F:peptidoglycan binding"/>
    <property type="evidence" value="ECO:0007669"/>
    <property type="project" value="InterPro"/>
</dbReference>
<gene>
    <name evidence="3" type="ORF">EA26_19590</name>
</gene>
<dbReference type="InterPro" id="IPR007340">
    <property type="entry name" value="LysM_Opacity-associatedA"/>
</dbReference>
<feature type="domain" description="Opacity-associated protein A LysM-like" evidence="1">
    <location>
        <begin position="104"/>
        <end position="187"/>
    </location>
</feature>
<comment type="caution">
    <text evidence="3">The sequence shown here is derived from an EMBL/GenBank/DDBJ whole genome shotgun (WGS) entry which is preliminary data.</text>
</comment>
<proteinExistence type="predicted"/>
<dbReference type="Proteomes" id="UP000029994">
    <property type="component" value="Unassembled WGS sequence"/>
</dbReference>
<dbReference type="Pfam" id="PF08525">
    <property type="entry name" value="OapA_N"/>
    <property type="match status" value="1"/>
</dbReference>
<evidence type="ECO:0000313" key="3">
    <source>
        <dbReference type="EMBL" id="KGK09401.1"/>
    </source>
</evidence>
<dbReference type="STRING" id="29495.EA26_19590"/>
<protein>
    <submittedName>
        <fullName evidence="3">Lysine transporter LysM</fullName>
    </submittedName>
</protein>
<accession>A0A099LPT4</accession>
<dbReference type="EMBL" id="JMCG01000002">
    <property type="protein sequence ID" value="KGK09401.1"/>
    <property type="molecule type" value="Genomic_DNA"/>
</dbReference>
<name>A0A099LPT4_9VIBR</name>
<sequence>MNRRRKKKPQTDYLALAKENVTKIEFKPLLMRVQRLWDFLPTLHRRALAVLVPILLILLLWPTKKLDPQPVVEKAPQRVALDINTRGLSEQHDSQQSDSKSAMWQEYLVQNGDTLAQVFRANQLAMGDLNALVKIEGANKPLSHIKQGQLVRFKLNEAGQLDILQLEKGNSSVMFFRLSDGGFGRSK</sequence>
<evidence type="ECO:0000259" key="1">
    <source>
        <dbReference type="Pfam" id="PF04225"/>
    </source>
</evidence>
<dbReference type="eggNOG" id="COG3061">
    <property type="taxonomic scope" value="Bacteria"/>
</dbReference>
<dbReference type="GeneID" id="43685281"/>
<organism evidence="3 4">
    <name type="scientific">Vibrio navarrensis</name>
    <dbReference type="NCBI Taxonomy" id="29495"/>
    <lineage>
        <taxon>Bacteria</taxon>
        <taxon>Pseudomonadati</taxon>
        <taxon>Pseudomonadota</taxon>
        <taxon>Gammaproteobacteria</taxon>
        <taxon>Vibrionales</taxon>
        <taxon>Vibrionaceae</taxon>
        <taxon>Vibrio</taxon>
    </lineage>
</organism>
<keyword evidence="4" id="KW-1185">Reference proteome</keyword>
<evidence type="ECO:0000313" key="4">
    <source>
        <dbReference type="Proteomes" id="UP000029994"/>
    </source>
</evidence>
<dbReference type="Gene3D" id="3.10.450.350">
    <property type="match status" value="1"/>
</dbReference>
<dbReference type="AlphaFoldDB" id="A0A099LPT4"/>
<feature type="domain" description="Opacity-associated protein A-like N-terminal" evidence="2">
    <location>
        <begin position="36"/>
        <end position="63"/>
    </location>
</feature>
<dbReference type="Pfam" id="PF04225">
    <property type="entry name" value="LysM_OapA"/>
    <property type="match status" value="1"/>
</dbReference>